<reference evidence="2 3" key="1">
    <citation type="submission" date="2023-09" db="EMBL/GenBank/DDBJ databases">
        <authorList>
            <person name="Rey-Velasco X."/>
        </authorList>
    </citation>
    <scope>NUCLEOTIDE SEQUENCE [LARGE SCALE GENOMIC DNA]</scope>
    <source>
        <strain evidence="2 3">W345</strain>
    </source>
</reference>
<comment type="caution">
    <text evidence="2">The sequence shown here is derived from an EMBL/GenBank/DDBJ whole genome shotgun (WGS) entry which is preliminary data.</text>
</comment>
<name>A0ABU2WKN4_9GAMM</name>
<keyword evidence="3" id="KW-1185">Reference proteome</keyword>
<proteinExistence type="predicted"/>
<gene>
    <name evidence="2" type="ORF">RM530_12115</name>
</gene>
<organism evidence="2 3">
    <name type="scientific">Banduia mediterranea</name>
    <dbReference type="NCBI Taxonomy" id="3075609"/>
    <lineage>
        <taxon>Bacteria</taxon>
        <taxon>Pseudomonadati</taxon>
        <taxon>Pseudomonadota</taxon>
        <taxon>Gammaproteobacteria</taxon>
        <taxon>Nevskiales</taxon>
        <taxon>Algiphilaceae</taxon>
        <taxon>Banduia</taxon>
    </lineage>
</organism>
<feature type="transmembrane region" description="Helical" evidence="1">
    <location>
        <begin position="87"/>
        <end position="106"/>
    </location>
</feature>
<dbReference type="RefSeq" id="WP_311365495.1">
    <property type="nucleotide sequence ID" value="NZ_JAVRIC010000017.1"/>
</dbReference>
<dbReference type="EMBL" id="JAVRIC010000017">
    <property type="protein sequence ID" value="MDT0498103.1"/>
    <property type="molecule type" value="Genomic_DNA"/>
</dbReference>
<evidence type="ECO:0008006" key="4">
    <source>
        <dbReference type="Google" id="ProtNLM"/>
    </source>
</evidence>
<sequence>MNSLRAAMPPTHADGFFQWLGNILGSLIRFIVEALATVLGFIRGAISDFVSGVAQALGISDSTVGLVPLIVGLLLLYAALRAYMKRAFVSGTLYLLIGLSLLSWLIGT</sequence>
<evidence type="ECO:0000313" key="2">
    <source>
        <dbReference type="EMBL" id="MDT0498103.1"/>
    </source>
</evidence>
<accession>A0ABU2WKN4</accession>
<evidence type="ECO:0000313" key="3">
    <source>
        <dbReference type="Proteomes" id="UP001254608"/>
    </source>
</evidence>
<keyword evidence="1" id="KW-1133">Transmembrane helix</keyword>
<protein>
    <recommendedName>
        <fullName evidence="4">MFS transporter</fullName>
    </recommendedName>
</protein>
<keyword evidence="1" id="KW-0812">Transmembrane</keyword>
<feature type="transmembrane region" description="Helical" evidence="1">
    <location>
        <begin position="62"/>
        <end position="80"/>
    </location>
</feature>
<keyword evidence="1" id="KW-0472">Membrane</keyword>
<evidence type="ECO:0000256" key="1">
    <source>
        <dbReference type="SAM" id="Phobius"/>
    </source>
</evidence>
<dbReference type="Proteomes" id="UP001254608">
    <property type="component" value="Unassembled WGS sequence"/>
</dbReference>
<feature type="transmembrane region" description="Helical" evidence="1">
    <location>
        <begin position="20"/>
        <end position="42"/>
    </location>
</feature>